<dbReference type="EMBL" id="MGDD01000127">
    <property type="protein sequence ID" value="OGL46447.1"/>
    <property type="molecule type" value="Genomic_DNA"/>
</dbReference>
<evidence type="ECO:0000256" key="5">
    <source>
        <dbReference type="ARBA" id="ARBA00023136"/>
    </source>
</evidence>
<evidence type="ECO:0000313" key="7">
    <source>
        <dbReference type="EMBL" id="OGL46447.1"/>
    </source>
</evidence>
<reference evidence="7 8" key="1">
    <citation type="journal article" date="2016" name="Nat. Commun.">
        <title>Thousands of microbial genomes shed light on interconnected biogeochemical processes in an aquifer system.</title>
        <authorList>
            <person name="Anantharaman K."/>
            <person name="Brown C.T."/>
            <person name="Hug L.A."/>
            <person name="Sharon I."/>
            <person name="Castelle C.J."/>
            <person name="Probst A.J."/>
            <person name="Thomas B.C."/>
            <person name="Singh A."/>
            <person name="Wilkins M.J."/>
            <person name="Karaoz U."/>
            <person name="Brodie E.L."/>
            <person name="Williams K.H."/>
            <person name="Hubbard S.S."/>
            <person name="Banfield J.F."/>
        </authorList>
    </citation>
    <scope>NUCLEOTIDE SEQUENCE [LARGE SCALE GENOMIC DNA]</scope>
</reference>
<dbReference type="PANTHER" id="PTHR39087">
    <property type="entry name" value="UPF0104 MEMBRANE PROTEIN MJ1595"/>
    <property type="match status" value="1"/>
</dbReference>
<feature type="transmembrane region" description="Helical" evidence="6">
    <location>
        <begin position="160"/>
        <end position="184"/>
    </location>
</feature>
<evidence type="ECO:0000313" key="8">
    <source>
        <dbReference type="Proteomes" id="UP000179266"/>
    </source>
</evidence>
<feature type="transmembrane region" description="Helical" evidence="6">
    <location>
        <begin position="288"/>
        <end position="314"/>
    </location>
</feature>
<name>A0A1F7S014_9BACT</name>
<protein>
    <recommendedName>
        <fullName evidence="9">TIGR00374 family protein</fullName>
    </recommendedName>
</protein>
<evidence type="ECO:0000256" key="4">
    <source>
        <dbReference type="ARBA" id="ARBA00022989"/>
    </source>
</evidence>
<evidence type="ECO:0008006" key="9">
    <source>
        <dbReference type="Google" id="ProtNLM"/>
    </source>
</evidence>
<feature type="transmembrane region" description="Helical" evidence="6">
    <location>
        <begin position="246"/>
        <end position="268"/>
    </location>
</feature>
<accession>A0A1F7S014</accession>
<sequence>MNFVLVIEILKNSRIITYMRYFFLTVVILIIGFYLHENWSEVKNIPYPNFHWLILLCLIVPLPFLVNGWLHYHVLKHFGLILPFKEWFGLSVMNTFMNYALPFQGGIGFRSIYLKTKYDFKFSLFISLLTIVNVIIGLTNTITGLLCALMLKNNIPYRHFSIIVVIFCFVLFCICGLFLVTPLVPVFKSKTFQWINRWKTGWNSLKHDYPLILRLFIFSLMNMIITSGMLYSAFHSINIDVGFKESMLVNVLVAFSLIFNLTPGAVGISEGIIGYGSSILGYNASSGIVASVILRFFILFWVFILGSIFGFTLFRSSSDKFRALKDEIR</sequence>
<dbReference type="GO" id="GO:0005886">
    <property type="term" value="C:plasma membrane"/>
    <property type="evidence" value="ECO:0007669"/>
    <property type="project" value="UniProtKB-SubCell"/>
</dbReference>
<evidence type="ECO:0000256" key="3">
    <source>
        <dbReference type="ARBA" id="ARBA00022692"/>
    </source>
</evidence>
<keyword evidence="5 6" id="KW-0472">Membrane</keyword>
<gene>
    <name evidence="7" type="ORF">A2161_02370</name>
</gene>
<keyword evidence="3 6" id="KW-0812">Transmembrane</keyword>
<feature type="transmembrane region" description="Helical" evidence="6">
    <location>
        <begin position="84"/>
        <end position="102"/>
    </location>
</feature>
<comment type="subcellular location">
    <subcellularLocation>
        <location evidence="1">Cell membrane</location>
        <topology evidence="1">Multi-pass membrane protein</topology>
    </subcellularLocation>
</comment>
<proteinExistence type="predicted"/>
<keyword evidence="2" id="KW-1003">Cell membrane</keyword>
<evidence type="ECO:0000256" key="1">
    <source>
        <dbReference type="ARBA" id="ARBA00004651"/>
    </source>
</evidence>
<organism evidence="7 8">
    <name type="scientific">Candidatus Schekmanbacteria bacterium RBG_13_48_7</name>
    <dbReference type="NCBI Taxonomy" id="1817878"/>
    <lineage>
        <taxon>Bacteria</taxon>
        <taxon>Candidatus Schekmaniibacteriota</taxon>
    </lineage>
</organism>
<keyword evidence="4 6" id="KW-1133">Transmembrane helix</keyword>
<dbReference type="InterPro" id="IPR022791">
    <property type="entry name" value="L-PG_synthase/AglD"/>
</dbReference>
<comment type="caution">
    <text evidence="7">The sequence shown here is derived from an EMBL/GenBank/DDBJ whole genome shotgun (WGS) entry which is preliminary data.</text>
</comment>
<feature type="transmembrane region" description="Helical" evidence="6">
    <location>
        <begin position="122"/>
        <end position="148"/>
    </location>
</feature>
<dbReference type="Pfam" id="PF03706">
    <property type="entry name" value="LPG_synthase_TM"/>
    <property type="match status" value="1"/>
</dbReference>
<feature type="transmembrane region" description="Helical" evidence="6">
    <location>
        <begin position="50"/>
        <end position="72"/>
    </location>
</feature>
<feature type="transmembrane region" description="Helical" evidence="6">
    <location>
        <begin position="211"/>
        <end position="234"/>
    </location>
</feature>
<evidence type="ECO:0000256" key="6">
    <source>
        <dbReference type="SAM" id="Phobius"/>
    </source>
</evidence>
<dbReference type="PANTHER" id="PTHR39087:SF2">
    <property type="entry name" value="UPF0104 MEMBRANE PROTEIN MJ1595"/>
    <property type="match status" value="1"/>
</dbReference>
<dbReference type="AlphaFoldDB" id="A0A1F7S014"/>
<dbReference type="Proteomes" id="UP000179266">
    <property type="component" value="Unassembled WGS sequence"/>
</dbReference>
<feature type="transmembrane region" description="Helical" evidence="6">
    <location>
        <begin position="18"/>
        <end position="35"/>
    </location>
</feature>
<evidence type="ECO:0000256" key="2">
    <source>
        <dbReference type="ARBA" id="ARBA00022475"/>
    </source>
</evidence>